<dbReference type="InterPro" id="IPR000477">
    <property type="entry name" value="RT_dom"/>
</dbReference>
<gene>
    <name evidence="3" type="ORF">RFN28_34775</name>
</gene>
<keyword evidence="3" id="KW-0808">Transferase</keyword>
<comment type="caution">
    <text evidence="3">The sequence shown here is derived from an EMBL/GenBank/DDBJ whole genome shotgun (WGS) entry which is preliminary data.</text>
</comment>
<keyword evidence="3" id="KW-0548">Nucleotidyltransferase</keyword>
<evidence type="ECO:0000259" key="2">
    <source>
        <dbReference type="PROSITE" id="PS50878"/>
    </source>
</evidence>
<dbReference type="Proteomes" id="UP001287059">
    <property type="component" value="Unassembled WGS sequence"/>
</dbReference>
<accession>A0ABU4Y9E6</accession>
<evidence type="ECO:0000313" key="3">
    <source>
        <dbReference type="EMBL" id="MDX8483555.1"/>
    </source>
</evidence>
<sequence>DNLRKALAQVRRNKGAPGADGMSVDALALHLKDHWPDSRAQLLEGSYKPQPVRRVEIPKATGGTRPLGIPTVFDRFIQQAAMQVLQEEWDDKFSASSYGFRPACSAHQAVAAAQAFIASGHRIVVDIDLEKFFDRVNHDVLMGLVAKRVSDPRILRLIRGFLTAGVLEGGLVGPID</sequence>
<name>A0ABU4Y9E6_9HYPH</name>
<dbReference type="PANTHER" id="PTHR34047">
    <property type="entry name" value="NUCLEAR INTRON MATURASE 1, MITOCHONDRIAL-RELATED"/>
    <property type="match status" value="1"/>
</dbReference>
<dbReference type="PROSITE" id="PS50878">
    <property type="entry name" value="RT_POL"/>
    <property type="match status" value="1"/>
</dbReference>
<dbReference type="RefSeq" id="WP_320291621.1">
    <property type="nucleotide sequence ID" value="NZ_JAVIIW010000167.1"/>
</dbReference>
<dbReference type="PANTHER" id="PTHR34047:SF8">
    <property type="entry name" value="PROTEIN YKFC"/>
    <property type="match status" value="1"/>
</dbReference>
<organism evidence="3 4">
    <name type="scientific">Mesorhizobium album</name>
    <dbReference type="NCBI Taxonomy" id="3072314"/>
    <lineage>
        <taxon>Bacteria</taxon>
        <taxon>Pseudomonadati</taxon>
        <taxon>Pseudomonadota</taxon>
        <taxon>Alphaproteobacteria</taxon>
        <taxon>Hyphomicrobiales</taxon>
        <taxon>Phyllobacteriaceae</taxon>
        <taxon>Mesorhizobium</taxon>
    </lineage>
</organism>
<comment type="similarity">
    <text evidence="1">Belongs to the bacterial reverse transcriptase family.</text>
</comment>
<keyword evidence="4" id="KW-1185">Reference proteome</keyword>
<feature type="non-terminal residue" evidence="3">
    <location>
        <position position="176"/>
    </location>
</feature>
<evidence type="ECO:0000256" key="1">
    <source>
        <dbReference type="ARBA" id="ARBA00034120"/>
    </source>
</evidence>
<dbReference type="GO" id="GO:0003964">
    <property type="term" value="F:RNA-directed DNA polymerase activity"/>
    <property type="evidence" value="ECO:0007669"/>
    <property type="project" value="UniProtKB-KW"/>
</dbReference>
<proteinExistence type="inferred from homology"/>
<dbReference type="CDD" id="cd01651">
    <property type="entry name" value="RT_G2_intron"/>
    <property type="match status" value="1"/>
</dbReference>
<evidence type="ECO:0000313" key="4">
    <source>
        <dbReference type="Proteomes" id="UP001287059"/>
    </source>
</evidence>
<feature type="non-terminal residue" evidence="3">
    <location>
        <position position="1"/>
    </location>
</feature>
<dbReference type="Pfam" id="PF00078">
    <property type="entry name" value="RVT_1"/>
    <property type="match status" value="1"/>
</dbReference>
<dbReference type="InterPro" id="IPR043502">
    <property type="entry name" value="DNA/RNA_pol_sf"/>
</dbReference>
<reference evidence="3 4" key="1">
    <citation type="submission" date="2023-08" db="EMBL/GenBank/DDBJ databases">
        <title>Implementing the SeqCode for naming new Mesorhizobium species isolated from Vachellia karroo root nodules.</title>
        <authorList>
            <person name="Van Lill M."/>
        </authorList>
    </citation>
    <scope>NUCLEOTIDE SEQUENCE [LARGE SCALE GENOMIC DNA]</scope>
    <source>
        <strain evidence="3 4">VK24D</strain>
    </source>
</reference>
<dbReference type="InterPro" id="IPR051083">
    <property type="entry name" value="GrpII_Intron_Splice-Mob/Def"/>
</dbReference>
<keyword evidence="3" id="KW-0695">RNA-directed DNA polymerase</keyword>
<dbReference type="SUPFAM" id="SSF56672">
    <property type="entry name" value="DNA/RNA polymerases"/>
    <property type="match status" value="1"/>
</dbReference>
<feature type="domain" description="Reverse transcriptase" evidence="2">
    <location>
        <begin position="38"/>
        <end position="176"/>
    </location>
</feature>
<dbReference type="EMBL" id="JAVIIW010000167">
    <property type="protein sequence ID" value="MDX8483555.1"/>
    <property type="molecule type" value="Genomic_DNA"/>
</dbReference>
<protein>
    <submittedName>
        <fullName evidence="3">Reverse transcriptase domain-containing protein</fullName>
    </submittedName>
</protein>